<keyword evidence="2" id="KW-1133">Transmembrane helix</keyword>
<protein>
    <submittedName>
        <fullName evidence="3">DUF2244 domain-containing protein</fullName>
    </submittedName>
</protein>
<dbReference type="InterPro" id="IPR019253">
    <property type="entry name" value="DUF2244_TM"/>
</dbReference>
<keyword evidence="2" id="KW-0812">Transmembrane</keyword>
<evidence type="ECO:0000313" key="3">
    <source>
        <dbReference type="EMBL" id="PZQ47998.1"/>
    </source>
</evidence>
<feature type="transmembrane region" description="Helical" evidence="2">
    <location>
        <begin position="55"/>
        <end position="73"/>
    </location>
</feature>
<gene>
    <name evidence="3" type="ORF">DI556_16035</name>
</gene>
<reference evidence="3 4" key="1">
    <citation type="submission" date="2017-08" db="EMBL/GenBank/DDBJ databases">
        <title>Infants hospitalized years apart are colonized by the same room-sourced microbial strains.</title>
        <authorList>
            <person name="Brooks B."/>
            <person name="Olm M.R."/>
            <person name="Firek B.A."/>
            <person name="Baker R."/>
            <person name="Thomas B.C."/>
            <person name="Morowitz M.J."/>
            <person name="Banfield J.F."/>
        </authorList>
    </citation>
    <scope>NUCLEOTIDE SEQUENCE [LARGE SCALE GENOMIC DNA]</scope>
    <source>
        <strain evidence="3">S2_005_002_R2_34</strain>
    </source>
</reference>
<accession>A0A2W5N5X2</accession>
<name>A0A2W5N5X2_RHOSU</name>
<evidence type="ECO:0000256" key="1">
    <source>
        <dbReference type="SAM" id="MobiDB-lite"/>
    </source>
</evidence>
<dbReference type="Pfam" id="PF10003">
    <property type="entry name" value="DUF2244"/>
    <property type="match status" value="1"/>
</dbReference>
<feature type="region of interest" description="Disordered" evidence="1">
    <location>
        <begin position="1"/>
        <end position="31"/>
    </location>
</feature>
<evidence type="ECO:0000313" key="4">
    <source>
        <dbReference type="Proteomes" id="UP000249185"/>
    </source>
</evidence>
<organism evidence="3 4">
    <name type="scientific">Rhodovulum sulfidophilum</name>
    <name type="common">Rhodobacter sulfidophilus</name>
    <dbReference type="NCBI Taxonomy" id="35806"/>
    <lineage>
        <taxon>Bacteria</taxon>
        <taxon>Pseudomonadati</taxon>
        <taxon>Pseudomonadota</taxon>
        <taxon>Alphaproteobacteria</taxon>
        <taxon>Rhodobacterales</taxon>
        <taxon>Paracoccaceae</taxon>
        <taxon>Rhodovulum</taxon>
    </lineage>
</organism>
<evidence type="ECO:0000256" key="2">
    <source>
        <dbReference type="SAM" id="Phobius"/>
    </source>
</evidence>
<keyword evidence="2" id="KW-0472">Membrane</keyword>
<comment type="caution">
    <text evidence="3">The sequence shown here is derived from an EMBL/GenBank/DDBJ whole genome shotgun (WGS) entry which is preliminary data.</text>
</comment>
<proteinExistence type="predicted"/>
<feature type="compositionally biased region" description="Polar residues" evidence="1">
    <location>
        <begin position="1"/>
        <end position="12"/>
    </location>
</feature>
<dbReference type="Proteomes" id="UP000249185">
    <property type="component" value="Unassembled WGS sequence"/>
</dbReference>
<feature type="transmembrane region" description="Helical" evidence="2">
    <location>
        <begin position="79"/>
        <end position="98"/>
    </location>
</feature>
<sequence>MWRQGRSATGNTAVRGIADHPGAGGATPAPDPYARSDPPLLDLTLWPNRSLSRRGFAWVLGIVAFGLALPLLPLLGSPLVLGLLPFSLAVLAALYLAIRRNYADGRLTERIRIWPDLVTVVRREPRGALRRWHANPHWVRLALRDDGPVEHYLTLTGAGREIELGAFLSPEERERLHAELALVFARARAGATP</sequence>
<dbReference type="EMBL" id="QFPW01000014">
    <property type="protein sequence ID" value="PZQ47998.1"/>
    <property type="molecule type" value="Genomic_DNA"/>
</dbReference>
<dbReference type="AlphaFoldDB" id="A0A2W5N5X2"/>